<name>A0A2T2WIL4_9FIRM</name>
<sequence>MWQFRVVTWVVLYLLGLLVQTALLPQIFPIGYVPDLVLPLTVIIALYETPRRGLLAGLIGGLMQDVWAGRLWGLNALTFALLGFAIAHLESRIVRDNVFVPGLLAGLAQLLVLPFQWVILRMVGLALPWSQFMKPLPVWLLFTMLVTPAIGGILGFRPRHEVDRPYSRYVR</sequence>
<keyword evidence="4 8" id="KW-0812">Transmembrane</keyword>
<accession>A0A2T2WIL4</accession>
<keyword evidence="6 8" id="KW-1133">Transmembrane helix</keyword>
<dbReference type="GO" id="GO:0008360">
    <property type="term" value="P:regulation of cell shape"/>
    <property type="evidence" value="ECO:0007669"/>
    <property type="project" value="UniProtKB-KW"/>
</dbReference>
<keyword evidence="7 8" id="KW-0472">Membrane</keyword>
<evidence type="ECO:0000256" key="1">
    <source>
        <dbReference type="ARBA" id="ARBA00004651"/>
    </source>
</evidence>
<feature type="transmembrane region" description="Helical" evidence="8">
    <location>
        <begin position="67"/>
        <end position="86"/>
    </location>
</feature>
<dbReference type="InterPro" id="IPR007227">
    <property type="entry name" value="Cell_shape_determining_MreD"/>
</dbReference>
<proteinExistence type="inferred from homology"/>
<keyword evidence="3" id="KW-1003">Cell membrane</keyword>
<comment type="caution">
    <text evidence="9">The sequence shown here is derived from an EMBL/GenBank/DDBJ whole genome shotgun (WGS) entry which is preliminary data.</text>
</comment>
<feature type="transmembrane region" description="Helical" evidence="8">
    <location>
        <begin position="6"/>
        <end position="23"/>
    </location>
</feature>
<dbReference type="GO" id="GO:0005886">
    <property type="term" value="C:plasma membrane"/>
    <property type="evidence" value="ECO:0007669"/>
    <property type="project" value="UniProtKB-SubCell"/>
</dbReference>
<evidence type="ECO:0000313" key="9">
    <source>
        <dbReference type="EMBL" id="PSR22079.1"/>
    </source>
</evidence>
<protein>
    <submittedName>
        <fullName evidence="9">Rod shape-determining protein MreD</fullName>
    </submittedName>
</protein>
<keyword evidence="5" id="KW-0133">Cell shape</keyword>
<gene>
    <name evidence="9" type="primary">mreD</name>
    <name evidence="9" type="ORF">C7B45_08200</name>
</gene>
<dbReference type="EMBL" id="PXYV01000022">
    <property type="protein sequence ID" value="PSR22079.1"/>
    <property type="molecule type" value="Genomic_DNA"/>
</dbReference>
<comment type="similarity">
    <text evidence="2">Belongs to the MreD family.</text>
</comment>
<evidence type="ECO:0000256" key="5">
    <source>
        <dbReference type="ARBA" id="ARBA00022960"/>
    </source>
</evidence>
<evidence type="ECO:0000256" key="4">
    <source>
        <dbReference type="ARBA" id="ARBA00022692"/>
    </source>
</evidence>
<evidence type="ECO:0000256" key="2">
    <source>
        <dbReference type="ARBA" id="ARBA00007776"/>
    </source>
</evidence>
<evidence type="ECO:0000256" key="6">
    <source>
        <dbReference type="ARBA" id="ARBA00022989"/>
    </source>
</evidence>
<feature type="transmembrane region" description="Helical" evidence="8">
    <location>
        <begin position="139"/>
        <end position="156"/>
    </location>
</feature>
<dbReference type="AlphaFoldDB" id="A0A2T2WIL4"/>
<feature type="transmembrane region" description="Helical" evidence="8">
    <location>
        <begin position="98"/>
        <end position="119"/>
    </location>
</feature>
<evidence type="ECO:0000256" key="7">
    <source>
        <dbReference type="ARBA" id="ARBA00023136"/>
    </source>
</evidence>
<dbReference type="NCBIfam" id="TIGR03426">
    <property type="entry name" value="shape_MreD"/>
    <property type="match status" value="1"/>
</dbReference>
<organism evidence="9 10">
    <name type="scientific">Sulfobacillus acidophilus</name>
    <dbReference type="NCBI Taxonomy" id="53633"/>
    <lineage>
        <taxon>Bacteria</taxon>
        <taxon>Bacillati</taxon>
        <taxon>Bacillota</taxon>
        <taxon>Clostridia</taxon>
        <taxon>Eubacteriales</taxon>
        <taxon>Clostridiales Family XVII. Incertae Sedis</taxon>
        <taxon>Sulfobacillus</taxon>
    </lineage>
</organism>
<comment type="subcellular location">
    <subcellularLocation>
        <location evidence="1">Cell membrane</location>
        <topology evidence="1">Multi-pass membrane protein</topology>
    </subcellularLocation>
</comment>
<evidence type="ECO:0000313" key="10">
    <source>
        <dbReference type="Proteomes" id="UP000241848"/>
    </source>
</evidence>
<dbReference type="Proteomes" id="UP000241848">
    <property type="component" value="Unassembled WGS sequence"/>
</dbReference>
<evidence type="ECO:0000256" key="3">
    <source>
        <dbReference type="ARBA" id="ARBA00022475"/>
    </source>
</evidence>
<dbReference type="Pfam" id="PF04093">
    <property type="entry name" value="MreD"/>
    <property type="match status" value="1"/>
</dbReference>
<evidence type="ECO:0000256" key="8">
    <source>
        <dbReference type="SAM" id="Phobius"/>
    </source>
</evidence>
<reference evidence="9 10" key="1">
    <citation type="journal article" date="2014" name="BMC Genomics">
        <title>Comparison of environmental and isolate Sulfobacillus genomes reveals diverse carbon, sulfur, nitrogen, and hydrogen metabolisms.</title>
        <authorList>
            <person name="Justice N.B."/>
            <person name="Norman A."/>
            <person name="Brown C.T."/>
            <person name="Singh A."/>
            <person name="Thomas B.C."/>
            <person name="Banfield J.F."/>
        </authorList>
    </citation>
    <scope>NUCLEOTIDE SEQUENCE [LARGE SCALE GENOMIC DNA]</scope>
    <source>
        <strain evidence="9">AMDSBA3</strain>
    </source>
</reference>